<dbReference type="InterPro" id="IPR055592">
    <property type="entry name" value="DUF7168"/>
</dbReference>
<dbReference type="OrthoDB" id="7259266at2"/>
<evidence type="ECO:0000259" key="1">
    <source>
        <dbReference type="Pfam" id="PF10979"/>
    </source>
</evidence>
<dbReference type="InterPro" id="IPR024498">
    <property type="entry name" value="DUF2786"/>
</dbReference>
<dbReference type="PATRIC" id="fig|1245469.3.peg.451"/>
<evidence type="ECO:0000313" key="3">
    <source>
        <dbReference type="EMBL" id="BAM86462.1"/>
    </source>
</evidence>
<dbReference type="RefSeq" id="WP_015663600.1">
    <property type="nucleotide sequence ID" value="NC_020453.1"/>
</dbReference>
<evidence type="ECO:0000313" key="4">
    <source>
        <dbReference type="Proteomes" id="UP000011841"/>
    </source>
</evidence>
<dbReference type="HOGENOM" id="CLU_1155685_0_0_5"/>
<dbReference type="Pfam" id="PF23771">
    <property type="entry name" value="DUF7168"/>
    <property type="match status" value="1"/>
</dbReference>
<proteinExistence type="predicted"/>
<keyword evidence="4" id="KW-1185">Reference proteome</keyword>
<dbReference type="Proteomes" id="UP000011841">
    <property type="component" value="Chromosome"/>
</dbReference>
<sequence>MSQTFDSAAPDPVALDKLKFRIQALRAKTIANGCTEDEALSAAAKVAELLDRHDLSLSDIELRAAPCERKVYETHRKKRIPLDDCIGAIAHFCDCRVWREKNAAGDNSYVFFGLSADVEVAHYLAELIDNAVRAELGRFKTSADYRRFRHQERHLANASFALGMVASIADRLVAMKKSRDQVNESTGRGLVVLKTSVVDAEFDKLDLNLRTARSTSRMVSMTAYEAGGAAGATLAINPGVGDAPSRTGSKGG</sequence>
<accession>M4Z185</accession>
<organism evidence="3 4">
    <name type="scientific">Bradyrhizobium oligotrophicum S58</name>
    <dbReference type="NCBI Taxonomy" id="1245469"/>
    <lineage>
        <taxon>Bacteria</taxon>
        <taxon>Pseudomonadati</taxon>
        <taxon>Pseudomonadota</taxon>
        <taxon>Alphaproteobacteria</taxon>
        <taxon>Hyphomicrobiales</taxon>
        <taxon>Nitrobacteraceae</taxon>
        <taxon>Bradyrhizobium</taxon>
    </lineage>
</organism>
<dbReference type="AlphaFoldDB" id="M4Z185"/>
<feature type="domain" description="DUF2786" evidence="1">
    <location>
        <begin position="19"/>
        <end position="56"/>
    </location>
</feature>
<dbReference type="EMBL" id="AP012603">
    <property type="protein sequence ID" value="BAM86462.1"/>
    <property type="molecule type" value="Genomic_DNA"/>
</dbReference>
<dbReference type="Pfam" id="PF10979">
    <property type="entry name" value="DUF2786"/>
    <property type="match status" value="1"/>
</dbReference>
<dbReference type="GeneID" id="301814457"/>
<feature type="domain" description="DUF7168" evidence="2">
    <location>
        <begin position="71"/>
        <end position="181"/>
    </location>
</feature>
<reference evidence="3 4" key="1">
    <citation type="journal article" date="2013" name="Appl. Environ. Microbiol.">
        <title>Genome analysis suggests that the soil oligotrophic bacterium Agromonas oligotrophica (Bradyrhizobium oligotrophicum) is a nitrogen-fixing symbiont of Aeschynomene indica.</title>
        <authorList>
            <person name="Okubo T."/>
            <person name="Fukushima S."/>
            <person name="Itakura M."/>
            <person name="Oshima K."/>
            <person name="Longtonglang A."/>
            <person name="Teaumroong N."/>
            <person name="Mitsui H."/>
            <person name="Hattori M."/>
            <person name="Hattori R."/>
            <person name="Hattori T."/>
            <person name="Minamisawa K."/>
        </authorList>
    </citation>
    <scope>NUCLEOTIDE SEQUENCE [LARGE SCALE GENOMIC DNA]</scope>
    <source>
        <strain evidence="3 4">S58</strain>
    </source>
</reference>
<dbReference type="KEGG" id="aol:S58_04470"/>
<evidence type="ECO:0000259" key="2">
    <source>
        <dbReference type="Pfam" id="PF23771"/>
    </source>
</evidence>
<gene>
    <name evidence="3" type="ORF">S58_04470</name>
</gene>
<name>M4Z185_9BRAD</name>
<dbReference type="eggNOG" id="ENOG502ZAYK">
    <property type="taxonomic scope" value="Bacteria"/>
</dbReference>
<dbReference type="STRING" id="1245469.S58_04470"/>
<protein>
    <submittedName>
        <fullName evidence="3">Uncharacterized protein</fullName>
    </submittedName>
</protein>